<dbReference type="GO" id="GO:0016324">
    <property type="term" value="C:apical plasma membrane"/>
    <property type="evidence" value="ECO:0007669"/>
    <property type="project" value="TreeGrafter"/>
</dbReference>
<evidence type="ECO:0000256" key="6">
    <source>
        <dbReference type="ARBA" id="ARBA00022729"/>
    </source>
</evidence>
<feature type="compositionally biased region" description="Polar residues" evidence="10">
    <location>
        <begin position="439"/>
        <end position="448"/>
    </location>
</feature>
<comment type="caution">
    <text evidence="12">The sequence shown here is derived from an EMBL/GenBank/DDBJ whole genome shotgun (WGS) entry which is preliminary data.</text>
</comment>
<evidence type="ECO:0000256" key="5">
    <source>
        <dbReference type="ARBA" id="ARBA00022692"/>
    </source>
</evidence>
<reference evidence="12 13" key="1">
    <citation type="submission" date="2022-05" db="EMBL/GenBank/DDBJ databases">
        <title>A multi-omics perspective on studying reproductive biology in Daphnia sinensis.</title>
        <authorList>
            <person name="Jia J."/>
        </authorList>
    </citation>
    <scope>NUCLEOTIDE SEQUENCE [LARGE SCALE GENOMIC DNA]</scope>
    <source>
        <strain evidence="12 13">WSL</strain>
    </source>
</reference>
<evidence type="ECO:0000256" key="9">
    <source>
        <dbReference type="ARBA" id="ARBA00023136"/>
    </source>
</evidence>
<dbReference type="Pfam" id="PF14828">
    <property type="entry name" value="Amnionless"/>
    <property type="match status" value="1"/>
</dbReference>
<accession>A0AAD5KKH3</accession>
<organism evidence="12 13">
    <name type="scientific">Daphnia sinensis</name>
    <dbReference type="NCBI Taxonomy" id="1820382"/>
    <lineage>
        <taxon>Eukaryota</taxon>
        <taxon>Metazoa</taxon>
        <taxon>Ecdysozoa</taxon>
        <taxon>Arthropoda</taxon>
        <taxon>Crustacea</taxon>
        <taxon>Branchiopoda</taxon>
        <taxon>Diplostraca</taxon>
        <taxon>Cladocera</taxon>
        <taxon>Anomopoda</taxon>
        <taxon>Daphniidae</taxon>
        <taxon>Daphnia</taxon>
        <taxon>Daphnia similis group</taxon>
    </lineage>
</organism>
<feature type="compositionally biased region" description="Polar residues" evidence="10">
    <location>
        <begin position="610"/>
        <end position="627"/>
    </location>
</feature>
<dbReference type="EMBL" id="WJBH02000008">
    <property type="protein sequence ID" value="KAI9554449.1"/>
    <property type="molecule type" value="Genomic_DNA"/>
</dbReference>
<evidence type="ECO:0000256" key="4">
    <source>
        <dbReference type="ARBA" id="ARBA00022475"/>
    </source>
</evidence>
<comment type="subcellular location">
    <subcellularLocation>
        <location evidence="1">Cell membrane</location>
        <topology evidence="1">Single-pass type I membrane protein</topology>
    </subcellularLocation>
</comment>
<feature type="region of interest" description="Disordered" evidence="10">
    <location>
        <begin position="558"/>
        <end position="577"/>
    </location>
</feature>
<keyword evidence="9 11" id="KW-0472">Membrane</keyword>
<dbReference type="GO" id="GO:0015031">
    <property type="term" value="P:protein transport"/>
    <property type="evidence" value="ECO:0007669"/>
    <property type="project" value="UniProtKB-KW"/>
</dbReference>
<protein>
    <recommendedName>
        <fullName evidence="2">Protein amnionless</fullName>
    </recommendedName>
</protein>
<evidence type="ECO:0000256" key="1">
    <source>
        <dbReference type="ARBA" id="ARBA00004251"/>
    </source>
</evidence>
<proteinExistence type="predicted"/>
<evidence type="ECO:0000256" key="2">
    <source>
        <dbReference type="ARBA" id="ARBA00021200"/>
    </source>
</evidence>
<evidence type="ECO:0000256" key="7">
    <source>
        <dbReference type="ARBA" id="ARBA00022927"/>
    </source>
</evidence>
<evidence type="ECO:0000256" key="8">
    <source>
        <dbReference type="ARBA" id="ARBA00022989"/>
    </source>
</evidence>
<evidence type="ECO:0000256" key="11">
    <source>
        <dbReference type="SAM" id="Phobius"/>
    </source>
</evidence>
<feature type="transmembrane region" description="Helical" evidence="11">
    <location>
        <begin position="372"/>
        <end position="392"/>
    </location>
</feature>
<keyword evidence="13" id="KW-1185">Reference proteome</keyword>
<feature type="region of interest" description="Disordered" evidence="10">
    <location>
        <begin position="647"/>
        <end position="679"/>
    </location>
</feature>
<keyword evidence="5 11" id="KW-0812">Transmembrane</keyword>
<keyword evidence="7" id="KW-0653">Protein transport</keyword>
<feature type="region of interest" description="Disordered" evidence="10">
    <location>
        <begin position="439"/>
        <end position="465"/>
    </location>
</feature>
<keyword evidence="3" id="KW-0813">Transport</keyword>
<keyword evidence="8 11" id="KW-1133">Transmembrane helix</keyword>
<feature type="region of interest" description="Disordered" evidence="10">
    <location>
        <begin position="600"/>
        <end position="631"/>
    </location>
</feature>
<dbReference type="PANTHER" id="PTHR14995">
    <property type="entry name" value="AMNIONLESS"/>
    <property type="match status" value="1"/>
</dbReference>
<keyword evidence="4" id="KW-1003">Cell membrane</keyword>
<evidence type="ECO:0000313" key="13">
    <source>
        <dbReference type="Proteomes" id="UP000820818"/>
    </source>
</evidence>
<gene>
    <name evidence="12" type="ORF">GHT06_019721</name>
</gene>
<evidence type="ECO:0000256" key="3">
    <source>
        <dbReference type="ARBA" id="ARBA00022448"/>
    </source>
</evidence>
<name>A0AAD5KKH3_9CRUS</name>
<evidence type="ECO:0000313" key="12">
    <source>
        <dbReference type="EMBL" id="KAI9554449.1"/>
    </source>
</evidence>
<sequence>MTMVIRRSVIYYVAALLVSSRISVLSDAYIKEWHPVDTDWQNRNNWEGGQLPCWRSQVILPEEVVISIFLNGTVAWNELVMPQTGELVLDELTLNADTQQHCNGQEVKFKNWKPSSWFDPDRWQISESDGMVIPQPLAIPHSERIPCAQDSVHLLKGHSLSVDFNRINSLTVGQVKYGEQLLTAEEWRNQLNGQEWKYQVHNPPHLAHVNGTECQDVLGCRCGHDVDVIQMVCSNAGTLCSNQLECPDSFRPPGHCCDMCGAMMKVTVNERTFTKSAFDGLVSSMLVEDGWPASQSYSYRTEENVLHVMVVDNTTNERSINAASKIYDYLNKDKESSNLYGIVALEMIKSGLSHSAVHHYTPEELHLIASNLSTVFATFVLLGGVVAGIYFYKRRRFTDSREELSVGFARFQNDSGNVEIAIDASFEQALARPPLDASCNRQEPTSPFTEAPEIPNTPSDSCHGSNVKAPAAWKKFTRAFTNPLFGDPSAAASRLSARWTMSSLMKTTATQENPIYNMDVPDSSAATSDITNPPSVTVDDPVDAIVTLPAVTVAGRADEAEGEGVAESNAPPLVDTFPVVSDDEVSLPAEGVSVMEDVSLADETSAAAESAQSPPLNTISSNNSANGSKHPLKRLWKKATKKLSLTASGDATGALSSPQSSDAEPTAERFTAPQLMGQQCEDEMQLTLAEETDE</sequence>
<evidence type="ECO:0000256" key="10">
    <source>
        <dbReference type="SAM" id="MobiDB-lite"/>
    </source>
</evidence>
<dbReference type="Proteomes" id="UP000820818">
    <property type="component" value="Linkage Group LG8"/>
</dbReference>
<dbReference type="AlphaFoldDB" id="A0AAD5KKH3"/>
<dbReference type="InterPro" id="IPR026112">
    <property type="entry name" value="AMN"/>
</dbReference>
<dbReference type="GO" id="GO:0006898">
    <property type="term" value="P:receptor-mediated endocytosis"/>
    <property type="evidence" value="ECO:0007669"/>
    <property type="project" value="TreeGrafter"/>
</dbReference>
<dbReference type="GO" id="GO:0030139">
    <property type="term" value="C:endocytic vesicle"/>
    <property type="evidence" value="ECO:0007669"/>
    <property type="project" value="TreeGrafter"/>
</dbReference>
<feature type="compositionally biased region" description="Polar residues" evidence="10">
    <location>
        <begin position="647"/>
        <end position="663"/>
    </location>
</feature>
<dbReference type="PANTHER" id="PTHR14995:SF2">
    <property type="entry name" value="PROTEIN AMNIONLESS"/>
    <property type="match status" value="1"/>
</dbReference>
<keyword evidence="6" id="KW-0732">Signal</keyword>